<reference evidence="2 3" key="1">
    <citation type="submission" date="2018-11" db="EMBL/GenBank/DDBJ databases">
        <authorList>
            <person name="Ye M.-Q."/>
            <person name="Du Z.-J."/>
        </authorList>
    </citation>
    <scope>NUCLEOTIDE SEQUENCE [LARGE SCALE GENOMIC DNA]</scope>
    <source>
        <strain evidence="2 3">U0105</strain>
    </source>
</reference>
<sequence>MTTSAATPPVDSFLAPVHHANIILKSLSNEQYDAIPPGPFNSSIGEHIRHILDHYQALMLGLGAAYIDYNQRARHSSVESDLSMALTYWEQVSEWLANLSEQEHEKKLKVVTEHNTVWSTLGRELSFVSSHAIHHFAFIKQLAAAFAVSLPSHVGVAPATLKSQQA</sequence>
<keyword evidence="3" id="KW-1185">Reference proteome</keyword>
<protein>
    <submittedName>
        <fullName evidence="2">DinB family protein</fullName>
    </submittedName>
</protein>
<comment type="caution">
    <text evidence="2">The sequence shown here is derived from an EMBL/GenBank/DDBJ whole genome shotgun (WGS) entry which is preliminary data.</text>
</comment>
<dbReference type="SUPFAM" id="SSF109854">
    <property type="entry name" value="DinB/YfiT-like putative metalloenzymes"/>
    <property type="match status" value="1"/>
</dbReference>
<dbReference type="Proteomes" id="UP000275281">
    <property type="component" value="Unassembled WGS sequence"/>
</dbReference>
<dbReference type="InterPro" id="IPR034660">
    <property type="entry name" value="DinB/YfiT-like"/>
</dbReference>
<evidence type="ECO:0000259" key="1">
    <source>
        <dbReference type="Pfam" id="PF12867"/>
    </source>
</evidence>
<accession>A0A3N5XXM8</accession>
<dbReference type="PANTHER" id="PTHR39473:SF1">
    <property type="entry name" value="DINB-LIKE DOMAIN-CONTAINING PROTEIN"/>
    <property type="match status" value="1"/>
</dbReference>
<dbReference type="PANTHER" id="PTHR39473">
    <property type="match status" value="1"/>
</dbReference>
<dbReference type="EMBL" id="RPOK01000005">
    <property type="protein sequence ID" value="RPJ65230.1"/>
    <property type="molecule type" value="Genomic_DNA"/>
</dbReference>
<dbReference type="OrthoDB" id="1162179at2"/>
<evidence type="ECO:0000313" key="2">
    <source>
        <dbReference type="EMBL" id="RPJ65230.1"/>
    </source>
</evidence>
<gene>
    <name evidence="2" type="ORF">DRW07_15080</name>
</gene>
<evidence type="ECO:0000313" key="3">
    <source>
        <dbReference type="Proteomes" id="UP000275281"/>
    </source>
</evidence>
<dbReference type="RefSeq" id="WP_124028777.1">
    <property type="nucleotide sequence ID" value="NZ_JBHRSN010000014.1"/>
</dbReference>
<name>A0A3N5XXM8_9ALTE</name>
<dbReference type="Pfam" id="PF12867">
    <property type="entry name" value="DinB_2"/>
    <property type="match status" value="1"/>
</dbReference>
<dbReference type="AlphaFoldDB" id="A0A3N5XXM8"/>
<organism evidence="2 3">
    <name type="scientific">Alteromonas sediminis</name>
    <dbReference type="NCBI Taxonomy" id="2259342"/>
    <lineage>
        <taxon>Bacteria</taxon>
        <taxon>Pseudomonadati</taxon>
        <taxon>Pseudomonadota</taxon>
        <taxon>Gammaproteobacteria</taxon>
        <taxon>Alteromonadales</taxon>
        <taxon>Alteromonadaceae</taxon>
        <taxon>Alteromonas/Salinimonas group</taxon>
        <taxon>Alteromonas</taxon>
    </lineage>
</organism>
<dbReference type="Gene3D" id="1.20.120.450">
    <property type="entry name" value="dinb family like domain"/>
    <property type="match status" value="1"/>
</dbReference>
<dbReference type="InterPro" id="IPR024775">
    <property type="entry name" value="DinB-like"/>
</dbReference>
<proteinExistence type="predicted"/>
<feature type="domain" description="DinB-like" evidence="1">
    <location>
        <begin position="23"/>
        <end position="139"/>
    </location>
</feature>